<dbReference type="SMART" id="SM00324">
    <property type="entry name" value="RhoGAP"/>
    <property type="match status" value="1"/>
</dbReference>
<evidence type="ECO:0000259" key="4">
    <source>
        <dbReference type="PROSITE" id="PS50238"/>
    </source>
</evidence>
<dbReference type="EMBL" id="JAHRIO010020168">
    <property type="protein sequence ID" value="MEQ2164203.1"/>
    <property type="molecule type" value="Genomic_DNA"/>
</dbReference>
<comment type="caution">
    <text evidence="5">The sequence shown here is derived from an EMBL/GenBank/DDBJ whole genome shotgun (WGS) entry which is preliminary data.</text>
</comment>
<dbReference type="Pfam" id="PF00620">
    <property type="entry name" value="RhoGAP"/>
    <property type="match status" value="1"/>
</dbReference>
<sequence length="476" mass="53389">MLLTAAAFVGPQNDEEVAGHHFGVRVCHLVSEKNPVPMVLEIMLEHVEMHGLYTEGIYRKSGAANRMKELHQRLETVTGLVKQWLRELPDPLMTFAHYNDFLHAVELPEKQEQLQAIYKVLEELPTANFNTLERLIFHLVRVSKEEAHNRMSPNSLAIVFAPCILRCPNTADPLLSMKDVGKTTTCVEMLVTEQIRRYNEKMEEIEQLEYAEALAVNQLKLKRKNTMREKVSSDLSAVPENEPLDSDTETENNLVERIKEELAFRLPEMEQPGSDQENLDSEASLSSESLLDEQQQRSGVQLRRHKPVFTVKPSDLAQRPKAPGGRPPLGNLTPSSSTSSLSSCASTASETSNTSFRHPLQRRNPIIPDTVKLPQGIVPQQAATSSRQTFPPTENRTLACLIRKRDQPGRRKDSTQSLYLDNPECGLLLHFASCPPSASSSSSSIATATIQQKDIEAPKGHRRFSDPDIPYMDDDV</sequence>
<evidence type="ECO:0000256" key="2">
    <source>
        <dbReference type="ARBA" id="ARBA00022490"/>
    </source>
</evidence>
<dbReference type="PROSITE" id="PS50238">
    <property type="entry name" value="RHOGAP"/>
    <property type="match status" value="1"/>
</dbReference>
<feature type="region of interest" description="Disordered" evidence="3">
    <location>
        <begin position="228"/>
        <end position="252"/>
    </location>
</feature>
<dbReference type="Proteomes" id="UP001476798">
    <property type="component" value="Unassembled WGS sequence"/>
</dbReference>
<protein>
    <recommendedName>
        <fullName evidence="4">Rho-GAP domain-containing protein</fullName>
    </recommendedName>
</protein>
<dbReference type="InterPro" id="IPR008936">
    <property type="entry name" value="Rho_GTPase_activation_prot"/>
</dbReference>
<name>A0ABV0N0K9_9TELE</name>
<keyword evidence="6" id="KW-1185">Reference proteome</keyword>
<feature type="region of interest" description="Disordered" evidence="3">
    <location>
        <begin position="268"/>
        <end position="371"/>
    </location>
</feature>
<accession>A0ABV0N0K9</accession>
<dbReference type="PANTHER" id="PTHR46184">
    <property type="entry name" value="UNCONVENTIONAL MYOSIN-IXB-LIKE PROTEIN"/>
    <property type="match status" value="1"/>
</dbReference>
<dbReference type="Gene3D" id="1.10.555.10">
    <property type="entry name" value="Rho GTPase activation protein"/>
    <property type="match status" value="1"/>
</dbReference>
<evidence type="ECO:0000313" key="5">
    <source>
        <dbReference type="EMBL" id="MEQ2164203.1"/>
    </source>
</evidence>
<feature type="domain" description="Rho-GAP" evidence="4">
    <location>
        <begin position="24"/>
        <end position="198"/>
    </location>
</feature>
<comment type="subcellular location">
    <subcellularLocation>
        <location evidence="1">Cytoplasm</location>
    </subcellularLocation>
</comment>
<feature type="compositionally biased region" description="Basic and acidic residues" evidence="3">
    <location>
        <begin position="453"/>
        <end position="466"/>
    </location>
</feature>
<keyword evidence="2" id="KW-0963">Cytoplasm</keyword>
<dbReference type="InterPro" id="IPR046987">
    <property type="entry name" value="Myo9"/>
</dbReference>
<feature type="region of interest" description="Disordered" evidence="3">
    <location>
        <begin position="436"/>
        <end position="476"/>
    </location>
</feature>
<evidence type="ECO:0000313" key="6">
    <source>
        <dbReference type="Proteomes" id="UP001476798"/>
    </source>
</evidence>
<reference evidence="5 6" key="1">
    <citation type="submission" date="2021-06" db="EMBL/GenBank/DDBJ databases">
        <authorList>
            <person name="Palmer J.M."/>
        </authorList>
    </citation>
    <scope>NUCLEOTIDE SEQUENCE [LARGE SCALE GENOMIC DNA]</scope>
    <source>
        <strain evidence="5 6">GA_2019</strain>
        <tissue evidence="5">Muscle</tissue>
    </source>
</reference>
<proteinExistence type="predicted"/>
<evidence type="ECO:0000256" key="1">
    <source>
        <dbReference type="ARBA" id="ARBA00004496"/>
    </source>
</evidence>
<feature type="compositionally biased region" description="Low complexity" evidence="3">
    <location>
        <begin position="436"/>
        <end position="450"/>
    </location>
</feature>
<dbReference type="SUPFAM" id="SSF48350">
    <property type="entry name" value="GTPase activation domain, GAP"/>
    <property type="match status" value="1"/>
</dbReference>
<dbReference type="PANTHER" id="PTHR46184:SF2">
    <property type="entry name" value="UNCONVENTIONAL MYOSIN-IXB"/>
    <property type="match status" value="1"/>
</dbReference>
<feature type="compositionally biased region" description="Low complexity" evidence="3">
    <location>
        <begin position="333"/>
        <end position="355"/>
    </location>
</feature>
<dbReference type="InterPro" id="IPR000198">
    <property type="entry name" value="RhoGAP_dom"/>
</dbReference>
<gene>
    <name evidence="5" type="ORF">GOODEAATRI_004232</name>
</gene>
<organism evidence="5 6">
    <name type="scientific">Goodea atripinnis</name>
    <dbReference type="NCBI Taxonomy" id="208336"/>
    <lineage>
        <taxon>Eukaryota</taxon>
        <taxon>Metazoa</taxon>
        <taxon>Chordata</taxon>
        <taxon>Craniata</taxon>
        <taxon>Vertebrata</taxon>
        <taxon>Euteleostomi</taxon>
        <taxon>Actinopterygii</taxon>
        <taxon>Neopterygii</taxon>
        <taxon>Teleostei</taxon>
        <taxon>Neoteleostei</taxon>
        <taxon>Acanthomorphata</taxon>
        <taxon>Ovalentaria</taxon>
        <taxon>Atherinomorphae</taxon>
        <taxon>Cyprinodontiformes</taxon>
        <taxon>Goodeidae</taxon>
        <taxon>Goodea</taxon>
    </lineage>
</organism>
<feature type="compositionally biased region" description="Low complexity" evidence="3">
    <location>
        <begin position="281"/>
        <end position="293"/>
    </location>
</feature>
<evidence type="ECO:0000256" key="3">
    <source>
        <dbReference type="SAM" id="MobiDB-lite"/>
    </source>
</evidence>